<organism evidence="2 3">
    <name type="scientific">Gracilibacillus orientalis</name>
    <dbReference type="NCBI Taxonomy" id="334253"/>
    <lineage>
        <taxon>Bacteria</taxon>
        <taxon>Bacillati</taxon>
        <taxon>Bacillota</taxon>
        <taxon>Bacilli</taxon>
        <taxon>Bacillales</taxon>
        <taxon>Bacillaceae</taxon>
        <taxon>Gracilibacillus</taxon>
    </lineage>
</organism>
<evidence type="ECO:0000256" key="1">
    <source>
        <dbReference type="SAM" id="Phobius"/>
    </source>
</evidence>
<dbReference type="OrthoDB" id="9851930at2"/>
<dbReference type="EMBL" id="FOTR01000005">
    <property type="protein sequence ID" value="SFL95239.1"/>
    <property type="molecule type" value="Genomic_DNA"/>
</dbReference>
<evidence type="ECO:0000313" key="3">
    <source>
        <dbReference type="Proteomes" id="UP000198565"/>
    </source>
</evidence>
<proteinExistence type="predicted"/>
<sequence length="103" mass="11537">MKSVISFILGVIVASLSVQLINNDFNSFDIIWAIGLIVTYVYAALFFRTGFSFWKLVIGSLGILLVLIILSFAAEIDVGVYSGLIFVIFYVEAIRKKKETNDY</sequence>
<protein>
    <submittedName>
        <fullName evidence="2">Uncharacterized protein</fullName>
    </submittedName>
</protein>
<keyword evidence="1" id="KW-0812">Transmembrane</keyword>
<reference evidence="3" key="1">
    <citation type="submission" date="2016-10" db="EMBL/GenBank/DDBJ databases">
        <authorList>
            <person name="Varghese N."/>
            <person name="Submissions S."/>
        </authorList>
    </citation>
    <scope>NUCLEOTIDE SEQUENCE [LARGE SCALE GENOMIC DNA]</scope>
    <source>
        <strain evidence="3">CGMCC 1.4250</strain>
    </source>
</reference>
<accession>A0A1I4LWG1</accession>
<gene>
    <name evidence="2" type="ORF">SAMN04487943_105245</name>
</gene>
<keyword evidence="1" id="KW-1133">Transmembrane helix</keyword>
<keyword evidence="3" id="KW-1185">Reference proteome</keyword>
<feature type="transmembrane region" description="Helical" evidence="1">
    <location>
        <begin position="30"/>
        <end position="47"/>
    </location>
</feature>
<dbReference type="AlphaFoldDB" id="A0A1I4LWG1"/>
<evidence type="ECO:0000313" key="2">
    <source>
        <dbReference type="EMBL" id="SFL95239.1"/>
    </source>
</evidence>
<dbReference type="Proteomes" id="UP000198565">
    <property type="component" value="Unassembled WGS sequence"/>
</dbReference>
<dbReference type="RefSeq" id="WP_091483801.1">
    <property type="nucleotide sequence ID" value="NZ_FOTR01000005.1"/>
</dbReference>
<keyword evidence="1" id="KW-0472">Membrane</keyword>
<feature type="transmembrane region" description="Helical" evidence="1">
    <location>
        <begin position="54"/>
        <end position="72"/>
    </location>
</feature>
<feature type="transmembrane region" description="Helical" evidence="1">
    <location>
        <begin position="78"/>
        <end position="94"/>
    </location>
</feature>
<name>A0A1I4LWG1_9BACI</name>